<keyword evidence="2" id="KW-1185">Reference proteome</keyword>
<evidence type="ECO:0000313" key="1">
    <source>
        <dbReference type="EMBL" id="SDZ31508.1"/>
    </source>
</evidence>
<gene>
    <name evidence="1" type="ORF">SAMN05444412_11020</name>
</gene>
<sequence length="95" mass="10611">MNLQELHVSEKDVSAVSLFKGELATATSIHLRKNGILKEHITKTSALLLCISGKVTYQDETDKQIVLERGDYTPIEPNVKHWLNAALDSQLVLLK</sequence>
<proteinExistence type="predicted"/>
<dbReference type="InterPro" id="IPR011051">
    <property type="entry name" value="RmlC_Cupin_sf"/>
</dbReference>
<dbReference type="Gene3D" id="2.60.120.10">
    <property type="entry name" value="Jelly Rolls"/>
    <property type="match status" value="1"/>
</dbReference>
<name>A0A1H3S1I8_9BACT</name>
<comment type="caution">
    <text evidence="1">The sequence shown here is derived from an EMBL/GenBank/DDBJ whole genome shotgun (WGS) entry which is preliminary data.</text>
</comment>
<dbReference type="RefSeq" id="WP_019598532.1">
    <property type="nucleotide sequence ID" value="NZ_FNQC01000010.1"/>
</dbReference>
<dbReference type="Proteomes" id="UP000199663">
    <property type="component" value="Unassembled WGS sequence"/>
</dbReference>
<reference evidence="1 2" key="1">
    <citation type="submission" date="2016-10" db="EMBL/GenBank/DDBJ databases">
        <authorList>
            <person name="Varghese N."/>
            <person name="Submissions S."/>
        </authorList>
    </citation>
    <scope>NUCLEOTIDE SEQUENCE [LARGE SCALE GENOMIC DNA]</scope>
    <source>
        <strain evidence="1 2">DSM 17997</strain>
    </source>
</reference>
<organism evidence="1 2">
    <name type="scientific">Rhodonellum ikkaensis</name>
    <dbReference type="NCBI Taxonomy" id="336829"/>
    <lineage>
        <taxon>Bacteria</taxon>
        <taxon>Pseudomonadati</taxon>
        <taxon>Bacteroidota</taxon>
        <taxon>Cytophagia</taxon>
        <taxon>Cytophagales</taxon>
        <taxon>Cytophagaceae</taxon>
        <taxon>Rhodonellum</taxon>
    </lineage>
</organism>
<accession>A0A1H3S1I8</accession>
<protein>
    <submittedName>
        <fullName evidence="1">Cupin domain-containing protein</fullName>
    </submittedName>
</protein>
<evidence type="ECO:0000313" key="2">
    <source>
        <dbReference type="Proteomes" id="UP000199663"/>
    </source>
</evidence>
<dbReference type="EMBL" id="FNQC01000010">
    <property type="protein sequence ID" value="SDZ31508.1"/>
    <property type="molecule type" value="Genomic_DNA"/>
</dbReference>
<dbReference type="SUPFAM" id="SSF51182">
    <property type="entry name" value="RmlC-like cupins"/>
    <property type="match status" value="1"/>
</dbReference>
<dbReference type="InterPro" id="IPR014710">
    <property type="entry name" value="RmlC-like_jellyroll"/>
</dbReference>